<proteinExistence type="predicted"/>
<evidence type="ECO:0000256" key="1">
    <source>
        <dbReference type="SAM" id="MobiDB-lite"/>
    </source>
</evidence>
<protein>
    <submittedName>
        <fullName evidence="2">Uncharacterized protein</fullName>
    </submittedName>
</protein>
<feature type="region of interest" description="Disordered" evidence="1">
    <location>
        <begin position="1"/>
        <end position="31"/>
    </location>
</feature>
<evidence type="ECO:0000313" key="2">
    <source>
        <dbReference type="EMBL" id="MFB9071258.1"/>
    </source>
</evidence>
<name>A0ABV5FX41_9MICC</name>
<feature type="compositionally biased region" description="Polar residues" evidence="1">
    <location>
        <begin position="17"/>
        <end position="27"/>
    </location>
</feature>
<dbReference type="Proteomes" id="UP001589575">
    <property type="component" value="Unassembled WGS sequence"/>
</dbReference>
<comment type="caution">
    <text evidence="2">The sequence shown here is derived from an EMBL/GenBank/DDBJ whole genome shotgun (WGS) entry which is preliminary data.</text>
</comment>
<gene>
    <name evidence="2" type="ORF">ACFFX0_08640</name>
</gene>
<sequence length="45" mass="5151">MGVLSDRSGRRREDVEISTSHSCSTRRGSGLFRRTPSFRCELRHA</sequence>
<accession>A0ABV5FX41</accession>
<reference evidence="2 3" key="1">
    <citation type="submission" date="2024-09" db="EMBL/GenBank/DDBJ databases">
        <authorList>
            <person name="Sun Q."/>
            <person name="Mori K."/>
        </authorList>
    </citation>
    <scope>NUCLEOTIDE SEQUENCE [LARGE SCALE GENOMIC DNA]</scope>
    <source>
        <strain evidence="2 3">CCM 7609</strain>
    </source>
</reference>
<organism evidence="2 3">
    <name type="scientific">Citricoccus parietis</name>
    <dbReference type="NCBI Taxonomy" id="592307"/>
    <lineage>
        <taxon>Bacteria</taxon>
        <taxon>Bacillati</taxon>
        <taxon>Actinomycetota</taxon>
        <taxon>Actinomycetes</taxon>
        <taxon>Micrococcales</taxon>
        <taxon>Micrococcaceae</taxon>
        <taxon>Citricoccus</taxon>
    </lineage>
</organism>
<evidence type="ECO:0000313" key="3">
    <source>
        <dbReference type="Proteomes" id="UP001589575"/>
    </source>
</evidence>
<keyword evidence="3" id="KW-1185">Reference proteome</keyword>
<dbReference type="EMBL" id="JBHMFI010000001">
    <property type="protein sequence ID" value="MFB9071258.1"/>
    <property type="molecule type" value="Genomic_DNA"/>
</dbReference>